<dbReference type="PROSITE" id="PS50932">
    <property type="entry name" value="HTH_LACI_2"/>
    <property type="match status" value="1"/>
</dbReference>
<accession>A0A556R3I3</accession>
<organism evidence="4 5">
    <name type="scientific">Bifidobacterium apousia</name>
    <dbReference type="NCBI Taxonomy" id="2750996"/>
    <lineage>
        <taxon>Bacteria</taxon>
        <taxon>Bacillati</taxon>
        <taxon>Actinomycetota</taxon>
        <taxon>Actinomycetes</taxon>
        <taxon>Bifidobacteriales</taxon>
        <taxon>Bifidobacteriaceae</taxon>
        <taxon>Bifidobacterium</taxon>
    </lineage>
</organism>
<keyword evidence="5" id="KW-1185">Reference proteome</keyword>
<sequence length="82" mass="8636">MSDIRDVARRAGVSVSTVSYAFSGKRPVSPETYQRIMQTTNKLGLVTVSGGKVGPSPLLTAGHLRDVPPPRPLCSKASGLLT</sequence>
<comment type="caution">
    <text evidence="4">The sequence shown here is derived from an EMBL/GenBank/DDBJ whole genome shotgun (WGS) entry which is preliminary data.</text>
</comment>
<proteinExistence type="predicted"/>
<dbReference type="Pfam" id="PF00356">
    <property type="entry name" value="LacI"/>
    <property type="match status" value="1"/>
</dbReference>
<evidence type="ECO:0000259" key="3">
    <source>
        <dbReference type="PROSITE" id="PS50943"/>
    </source>
</evidence>
<evidence type="ECO:0000313" key="5">
    <source>
        <dbReference type="Proteomes" id="UP000316508"/>
    </source>
</evidence>
<name>A0A556R3I3_9BIFI</name>
<gene>
    <name evidence="4" type="ORF">FPK30_03560</name>
</gene>
<evidence type="ECO:0000313" key="4">
    <source>
        <dbReference type="EMBL" id="TSJ83440.1"/>
    </source>
</evidence>
<dbReference type="Proteomes" id="UP000316508">
    <property type="component" value="Unassembled WGS sequence"/>
</dbReference>
<feature type="domain" description="HTH cro/C1-type" evidence="3">
    <location>
        <begin position="5"/>
        <end position="46"/>
    </location>
</feature>
<dbReference type="Gene3D" id="1.10.260.40">
    <property type="entry name" value="lambda repressor-like DNA-binding domains"/>
    <property type="match status" value="1"/>
</dbReference>
<dbReference type="InterPro" id="IPR001387">
    <property type="entry name" value="Cro/C1-type_HTH"/>
</dbReference>
<dbReference type="CDD" id="cd01392">
    <property type="entry name" value="HTH_LacI"/>
    <property type="match status" value="1"/>
</dbReference>
<dbReference type="GO" id="GO:0003677">
    <property type="term" value="F:DNA binding"/>
    <property type="evidence" value="ECO:0007669"/>
    <property type="project" value="InterPro"/>
</dbReference>
<feature type="domain" description="HTH lacI-type" evidence="2">
    <location>
        <begin position="4"/>
        <end position="44"/>
    </location>
</feature>
<dbReference type="GO" id="GO:0006355">
    <property type="term" value="P:regulation of DNA-templated transcription"/>
    <property type="evidence" value="ECO:0007669"/>
    <property type="project" value="InterPro"/>
</dbReference>
<protein>
    <submittedName>
        <fullName evidence="4">LacI family transcriptional regulator</fullName>
    </submittedName>
</protein>
<dbReference type="EMBL" id="VMHK01000002">
    <property type="protein sequence ID" value="TSJ83440.1"/>
    <property type="molecule type" value="Genomic_DNA"/>
</dbReference>
<dbReference type="InterPro" id="IPR010982">
    <property type="entry name" value="Lambda_DNA-bd_dom_sf"/>
</dbReference>
<dbReference type="SUPFAM" id="SSF47413">
    <property type="entry name" value="lambda repressor-like DNA-binding domains"/>
    <property type="match status" value="1"/>
</dbReference>
<reference evidence="4 5" key="1">
    <citation type="submission" date="2019-07" db="EMBL/GenBank/DDBJ databases">
        <title>Bifidobacterium asteroides genomes.</title>
        <authorList>
            <person name="Zheng H."/>
        </authorList>
    </citation>
    <scope>NUCLEOTIDE SEQUENCE [LARGE SCALE GENOMIC DNA]</scope>
    <source>
        <strain evidence="4 5">W8102</strain>
    </source>
</reference>
<evidence type="ECO:0000256" key="1">
    <source>
        <dbReference type="SAM" id="MobiDB-lite"/>
    </source>
</evidence>
<dbReference type="InterPro" id="IPR000843">
    <property type="entry name" value="HTH_LacI"/>
</dbReference>
<feature type="region of interest" description="Disordered" evidence="1">
    <location>
        <begin position="60"/>
        <end position="82"/>
    </location>
</feature>
<evidence type="ECO:0000259" key="2">
    <source>
        <dbReference type="PROSITE" id="PS50932"/>
    </source>
</evidence>
<dbReference type="PROSITE" id="PS50943">
    <property type="entry name" value="HTH_CROC1"/>
    <property type="match status" value="1"/>
</dbReference>
<dbReference type="SMART" id="SM00354">
    <property type="entry name" value="HTH_LACI"/>
    <property type="match status" value="1"/>
</dbReference>
<dbReference type="AlphaFoldDB" id="A0A556R3I3"/>
<dbReference type="RefSeq" id="WP_144085327.1">
    <property type="nucleotide sequence ID" value="NZ_JACFRS010000002.1"/>
</dbReference>